<dbReference type="HAMAP" id="MF_00049_B">
    <property type="entry name" value="Leu_tRNA_synth_B"/>
    <property type="match status" value="1"/>
</dbReference>
<dbReference type="Pfam" id="PF09334">
    <property type="entry name" value="tRNA-synt_1g"/>
    <property type="match status" value="1"/>
</dbReference>
<evidence type="ECO:0000256" key="8">
    <source>
        <dbReference type="ARBA" id="ARBA00047469"/>
    </source>
</evidence>
<dbReference type="Pfam" id="PF08264">
    <property type="entry name" value="Anticodon_1"/>
    <property type="match status" value="1"/>
</dbReference>
<comment type="similarity">
    <text evidence="1 9 10">Belongs to the class-I aminoacyl-tRNA synthetase family.</text>
</comment>
<dbReference type="CDD" id="cd07958">
    <property type="entry name" value="Anticodon_Ia_Leu_BEm"/>
    <property type="match status" value="1"/>
</dbReference>
<dbReference type="InterPro" id="IPR014729">
    <property type="entry name" value="Rossmann-like_a/b/a_fold"/>
</dbReference>
<dbReference type="GO" id="GO:0002161">
    <property type="term" value="F:aminoacyl-tRNA deacylase activity"/>
    <property type="evidence" value="ECO:0007669"/>
    <property type="project" value="InterPro"/>
</dbReference>
<dbReference type="CDD" id="cd00812">
    <property type="entry name" value="LeuRS_core"/>
    <property type="match status" value="1"/>
</dbReference>
<feature type="short sequence motif" description="'KMSKS' region" evidence="9">
    <location>
        <begin position="578"/>
        <end position="582"/>
    </location>
</feature>
<evidence type="ECO:0000259" key="12">
    <source>
        <dbReference type="Pfam" id="PF08264"/>
    </source>
</evidence>
<dbReference type="Proteomes" id="UP000449092">
    <property type="component" value="Unassembled WGS sequence"/>
</dbReference>
<accession>A0A845D9P1</accession>
<dbReference type="GO" id="GO:0004823">
    <property type="term" value="F:leucine-tRNA ligase activity"/>
    <property type="evidence" value="ECO:0007669"/>
    <property type="project" value="UniProtKB-UniRule"/>
</dbReference>
<dbReference type="PROSITE" id="PS00178">
    <property type="entry name" value="AA_TRNA_LIGASE_I"/>
    <property type="match status" value="1"/>
</dbReference>
<reference evidence="15 16" key="1">
    <citation type="submission" date="2019-09" db="EMBL/GenBank/DDBJ databases">
        <title>Characterisation of the sponge microbiome using genome-centric metagenomics.</title>
        <authorList>
            <person name="Engelberts J.P."/>
            <person name="Robbins S.J."/>
            <person name="De Goeij J.M."/>
            <person name="Aranda M."/>
            <person name="Bell S.C."/>
            <person name="Webster N.S."/>
        </authorList>
    </citation>
    <scope>NUCLEOTIDE SEQUENCE [LARGE SCALE GENOMIC DNA]</scope>
    <source>
        <strain evidence="15">SB0662_bin_43</strain>
    </source>
</reference>
<evidence type="ECO:0000256" key="3">
    <source>
        <dbReference type="ARBA" id="ARBA00022598"/>
    </source>
</evidence>
<feature type="binding site" evidence="9">
    <location>
        <position position="581"/>
    </location>
    <ligand>
        <name>ATP</name>
        <dbReference type="ChEBI" id="CHEBI:30616"/>
    </ligand>
</feature>
<evidence type="ECO:0000256" key="6">
    <source>
        <dbReference type="ARBA" id="ARBA00022917"/>
    </source>
</evidence>
<evidence type="ECO:0000256" key="9">
    <source>
        <dbReference type="HAMAP-Rule" id="MF_00049"/>
    </source>
</evidence>
<keyword evidence="4 9" id="KW-0547">Nucleotide-binding</keyword>
<dbReference type="Gene3D" id="1.10.730.10">
    <property type="entry name" value="Isoleucyl-tRNA Synthetase, Domain 1"/>
    <property type="match status" value="1"/>
</dbReference>
<comment type="catalytic activity">
    <reaction evidence="8 9">
        <text>tRNA(Leu) + L-leucine + ATP = L-leucyl-tRNA(Leu) + AMP + diphosphate</text>
        <dbReference type="Rhea" id="RHEA:11688"/>
        <dbReference type="Rhea" id="RHEA-COMP:9613"/>
        <dbReference type="Rhea" id="RHEA-COMP:9622"/>
        <dbReference type="ChEBI" id="CHEBI:30616"/>
        <dbReference type="ChEBI" id="CHEBI:33019"/>
        <dbReference type="ChEBI" id="CHEBI:57427"/>
        <dbReference type="ChEBI" id="CHEBI:78442"/>
        <dbReference type="ChEBI" id="CHEBI:78494"/>
        <dbReference type="ChEBI" id="CHEBI:456215"/>
        <dbReference type="EC" id="6.1.1.4"/>
    </reaction>
</comment>
<name>A0A845D9P1_9BACT</name>
<dbReference type="Gene3D" id="3.40.50.620">
    <property type="entry name" value="HUPs"/>
    <property type="match status" value="2"/>
</dbReference>
<evidence type="ECO:0000313" key="15">
    <source>
        <dbReference type="EMBL" id="MYE38169.1"/>
    </source>
</evidence>
<dbReference type="AlphaFoldDB" id="A0A845D9P1"/>
<protein>
    <recommendedName>
        <fullName evidence="9">Leucine--tRNA ligase</fullName>
        <ecNumber evidence="9">6.1.1.4</ecNumber>
    </recommendedName>
    <alternativeName>
        <fullName evidence="9">Leucyl-tRNA synthetase</fullName>
        <shortName evidence="9">LeuRS</shortName>
    </alternativeName>
</protein>
<proteinExistence type="inferred from homology"/>
<keyword evidence="7 9" id="KW-0030">Aminoacyl-tRNA synthetase</keyword>
<evidence type="ECO:0000256" key="4">
    <source>
        <dbReference type="ARBA" id="ARBA00022741"/>
    </source>
</evidence>
<dbReference type="SUPFAM" id="SSF47323">
    <property type="entry name" value="Anticodon-binding domain of a subclass of class I aminoacyl-tRNA synthetases"/>
    <property type="match status" value="1"/>
</dbReference>
<organism evidence="15 16">
    <name type="scientific">Candidatus Spechtbacteria bacterium SB0662_bin_43</name>
    <dbReference type="NCBI Taxonomy" id="2604897"/>
    <lineage>
        <taxon>Bacteria</taxon>
        <taxon>Candidatus Spechtiibacteriota</taxon>
    </lineage>
</organism>
<sequence length="802" mass="92142">MERYNPKKIEKKWQDRWEKEGAFGVRDESKKPKYYVLDMFPYPSGQGLHMGHIENFTATDILARYKRMCGFSVLHPMGWDAFGLPAENYAIKTGIPPQETTSTAIHNFRRQIQAMGLSYDWEREVGTQTPEYYRWTQWLFLVLYKNGLAYKKEAKVNWDPVDNTVLANEQVLPDGTAERSGAKVIQKDLEQWFFKITDFVQELVCDLDTVDWPQSTVQNQRNWIGRSEGSEIEFEFDGFDGGVRVFTTRADTLMGATYIVFSPEHPQLQEIKNKIKNWKEVESYIQEARNKTDRDRISEKGEKTGVVLDGVSVKHPLKDETLPVFVADFVLSHYGTGAIMAVPAHDERDWEFATKYGLNINRVIVPEDGSVISPDTPYLTEGVLTYSGEFDGMTSAEAKEAITKKAKGALKVSYRLRDWLISRQRYWGCPIPIVYDPDGNPHPIPDEHLPWLLPDDVEFVPHGTSPLAQSKELQERTERIFGKGYRCEVDTMDTFVDSSWYFFRFLDPHNDTEFADKQRIAHWMPVDLYMGGAEHTVLHLLYARFFTKALQTLGYLDFGEPFAKLRHQGIVLGEDHNKMSKSKGNIVNPDVVVDAYGADTTRMYTMFLGALEDTKPWNSENIIGVHRFLGRVWGVVDVFLSQKDAQQTVGDDVLRVQHRAIKKVRNDIESLRYNTAISALMEYVNVLLKHPYSVEQVRVLLVLLAPFAPHITEELWERIGEKESIHSQPFCKYDESYLVFDSATIVVQVNGKVRGTITMPLDADKEATQQEAIKHSNVKKYLENKKDIDTIFVPNTLINFVF</sequence>
<dbReference type="FunFam" id="3.40.50.620:FF:000077">
    <property type="entry name" value="Leucine--tRNA ligase"/>
    <property type="match status" value="1"/>
</dbReference>
<evidence type="ECO:0000256" key="1">
    <source>
        <dbReference type="ARBA" id="ARBA00005594"/>
    </source>
</evidence>
<dbReference type="Gene3D" id="3.10.20.590">
    <property type="match status" value="1"/>
</dbReference>
<keyword evidence="5 9" id="KW-0067">ATP-binding</keyword>
<dbReference type="Pfam" id="PF13603">
    <property type="entry name" value="tRNA-synt_1_2"/>
    <property type="match status" value="1"/>
</dbReference>
<comment type="caution">
    <text evidence="15">The sequence shown here is derived from an EMBL/GenBank/DDBJ whole genome shotgun (WGS) entry which is preliminary data.</text>
</comment>
<dbReference type="InterPro" id="IPR002300">
    <property type="entry name" value="aa-tRNA-synth_Ia"/>
</dbReference>
<dbReference type="FunFam" id="1.10.730.10:FF:000002">
    <property type="entry name" value="Leucine--tRNA ligase"/>
    <property type="match status" value="1"/>
</dbReference>
<dbReference type="GO" id="GO:0006429">
    <property type="term" value="P:leucyl-tRNA aminoacylation"/>
    <property type="evidence" value="ECO:0007669"/>
    <property type="project" value="UniProtKB-UniRule"/>
</dbReference>
<keyword evidence="6 9" id="KW-0648">Protein biosynthesis</keyword>
<feature type="domain" description="Leucyl-tRNA synthetase editing" evidence="14">
    <location>
        <begin position="221"/>
        <end position="406"/>
    </location>
</feature>
<comment type="caution">
    <text evidence="9">Lacks conserved residue(s) required for the propagation of feature annotation.</text>
</comment>
<keyword evidence="2 9" id="KW-0963">Cytoplasm</keyword>
<evidence type="ECO:0000256" key="10">
    <source>
        <dbReference type="RuleBase" id="RU363035"/>
    </source>
</evidence>
<dbReference type="SUPFAM" id="SSF52374">
    <property type="entry name" value="Nucleotidylyl transferase"/>
    <property type="match status" value="1"/>
</dbReference>
<gene>
    <name evidence="9" type="primary">leuS</name>
    <name evidence="15" type="ORF">F4X82_01455</name>
</gene>
<dbReference type="InterPro" id="IPR025709">
    <property type="entry name" value="Leu_tRNA-synth_edit"/>
</dbReference>
<dbReference type="Pfam" id="PF00133">
    <property type="entry name" value="tRNA-synt_1"/>
    <property type="match status" value="1"/>
</dbReference>
<evidence type="ECO:0000256" key="2">
    <source>
        <dbReference type="ARBA" id="ARBA00022490"/>
    </source>
</evidence>
<evidence type="ECO:0000256" key="5">
    <source>
        <dbReference type="ARBA" id="ARBA00022840"/>
    </source>
</evidence>
<dbReference type="EC" id="6.1.1.4" evidence="9"/>
<dbReference type="GO" id="GO:0005524">
    <property type="term" value="F:ATP binding"/>
    <property type="evidence" value="ECO:0007669"/>
    <property type="project" value="UniProtKB-UniRule"/>
</dbReference>
<evidence type="ECO:0000313" key="16">
    <source>
        <dbReference type="Proteomes" id="UP000449092"/>
    </source>
</evidence>
<dbReference type="EMBL" id="VXOY01000011">
    <property type="protein sequence ID" value="MYE38169.1"/>
    <property type="molecule type" value="Genomic_DNA"/>
</dbReference>
<keyword evidence="3 9" id="KW-0436">Ligase</keyword>
<dbReference type="InterPro" id="IPR002302">
    <property type="entry name" value="Leu-tRNA-ligase"/>
</dbReference>
<dbReference type="InterPro" id="IPR015413">
    <property type="entry name" value="Methionyl/Leucyl_tRNA_Synth"/>
</dbReference>
<evidence type="ECO:0000259" key="14">
    <source>
        <dbReference type="Pfam" id="PF13603"/>
    </source>
</evidence>
<dbReference type="NCBIfam" id="TIGR00396">
    <property type="entry name" value="leuS_bact"/>
    <property type="match status" value="1"/>
</dbReference>
<dbReference type="InterPro" id="IPR013155">
    <property type="entry name" value="M/V/L/I-tRNA-synth_anticd-bd"/>
</dbReference>
<dbReference type="PANTHER" id="PTHR43740">
    <property type="entry name" value="LEUCYL-TRNA SYNTHETASE"/>
    <property type="match status" value="1"/>
</dbReference>
<dbReference type="GO" id="GO:0005829">
    <property type="term" value="C:cytosol"/>
    <property type="evidence" value="ECO:0007669"/>
    <property type="project" value="TreeGrafter"/>
</dbReference>
<dbReference type="InterPro" id="IPR009080">
    <property type="entry name" value="tRNAsynth_Ia_anticodon-bd"/>
</dbReference>
<feature type="domain" description="Methionyl/Valyl/Leucyl/Isoleucyl-tRNA synthetase anticodon-binding" evidence="12">
    <location>
        <begin position="654"/>
        <end position="767"/>
    </location>
</feature>
<feature type="domain" description="Aminoacyl-tRNA synthetase class Ia" evidence="11">
    <location>
        <begin position="416"/>
        <end position="606"/>
    </location>
</feature>
<evidence type="ECO:0000256" key="7">
    <source>
        <dbReference type="ARBA" id="ARBA00023146"/>
    </source>
</evidence>
<evidence type="ECO:0000259" key="11">
    <source>
        <dbReference type="Pfam" id="PF00133"/>
    </source>
</evidence>
<evidence type="ECO:0000259" key="13">
    <source>
        <dbReference type="Pfam" id="PF09334"/>
    </source>
</evidence>
<dbReference type="PANTHER" id="PTHR43740:SF2">
    <property type="entry name" value="LEUCINE--TRNA LIGASE, MITOCHONDRIAL"/>
    <property type="match status" value="1"/>
</dbReference>
<dbReference type="InterPro" id="IPR001412">
    <property type="entry name" value="aa-tRNA-synth_I_CS"/>
</dbReference>
<dbReference type="InterPro" id="IPR009008">
    <property type="entry name" value="Val/Leu/Ile-tRNA-synth_edit"/>
</dbReference>
<feature type="domain" description="Methionyl/Leucyl tRNA synthetase" evidence="13">
    <location>
        <begin position="39"/>
        <end position="171"/>
    </location>
</feature>
<dbReference type="PRINTS" id="PR00985">
    <property type="entry name" value="TRNASYNTHLEU"/>
</dbReference>
<comment type="subcellular location">
    <subcellularLocation>
        <location evidence="9">Cytoplasm</location>
    </subcellularLocation>
</comment>
<dbReference type="SUPFAM" id="SSF50677">
    <property type="entry name" value="ValRS/IleRS/LeuRS editing domain"/>
    <property type="match status" value="1"/>
</dbReference>